<accession>A0A183UFS2</accession>
<sequence length="199" mass="22294">MAFINQSRLIQTGNDGGSIERSDFEWFMHYATSSNIGERELAVRNVAKTMHTLDPGNDQCRMERFIGMVESIFEKDDDVRVKVNALIFASFLPDLFWFLTDSQLRCILLEQLPTIYSEFSNSGVLGNRIQEVFSSVIVDSLIHFSDQEGAGLARGEVIRDGGRGKKVKFESAPSSWSLTWTVISKGDRIEEGASSNCPL</sequence>
<evidence type="ECO:0000313" key="2">
    <source>
        <dbReference type="Proteomes" id="UP000050794"/>
    </source>
</evidence>
<proteinExistence type="predicted"/>
<gene>
    <name evidence="1" type="ORF">TCNE_LOCUS7342</name>
</gene>
<evidence type="ECO:0000313" key="1">
    <source>
        <dbReference type="EMBL" id="VDM38663.1"/>
    </source>
</evidence>
<reference evidence="3" key="1">
    <citation type="submission" date="2016-06" db="UniProtKB">
        <authorList>
            <consortium name="WormBaseParasite"/>
        </authorList>
    </citation>
    <scope>IDENTIFICATION</scope>
</reference>
<evidence type="ECO:0000313" key="3">
    <source>
        <dbReference type="WBParaSite" id="TCNE_0000734201-mRNA-1"/>
    </source>
</evidence>
<dbReference type="AlphaFoldDB" id="A0A183UFS2"/>
<organism evidence="2 3">
    <name type="scientific">Toxocara canis</name>
    <name type="common">Canine roundworm</name>
    <dbReference type="NCBI Taxonomy" id="6265"/>
    <lineage>
        <taxon>Eukaryota</taxon>
        <taxon>Metazoa</taxon>
        <taxon>Ecdysozoa</taxon>
        <taxon>Nematoda</taxon>
        <taxon>Chromadorea</taxon>
        <taxon>Rhabditida</taxon>
        <taxon>Spirurina</taxon>
        <taxon>Ascaridomorpha</taxon>
        <taxon>Ascaridoidea</taxon>
        <taxon>Toxocaridae</taxon>
        <taxon>Toxocara</taxon>
    </lineage>
</organism>
<dbReference type="WBParaSite" id="TCNE_0000734201-mRNA-1">
    <property type="protein sequence ID" value="TCNE_0000734201-mRNA-1"/>
    <property type="gene ID" value="TCNE_0000734201"/>
</dbReference>
<protein>
    <submittedName>
        <fullName evidence="3">Telomere length regulation protein TEL2 homolog</fullName>
    </submittedName>
</protein>
<name>A0A183UFS2_TOXCA</name>
<reference evidence="1 2" key="2">
    <citation type="submission" date="2018-11" db="EMBL/GenBank/DDBJ databases">
        <authorList>
            <consortium name="Pathogen Informatics"/>
        </authorList>
    </citation>
    <scope>NUCLEOTIDE SEQUENCE [LARGE SCALE GENOMIC DNA]</scope>
</reference>
<dbReference type="Proteomes" id="UP000050794">
    <property type="component" value="Unassembled WGS sequence"/>
</dbReference>
<dbReference type="EMBL" id="UYWY01019663">
    <property type="protein sequence ID" value="VDM38663.1"/>
    <property type="molecule type" value="Genomic_DNA"/>
</dbReference>
<keyword evidence="2" id="KW-1185">Reference proteome</keyword>